<dbReference type="OrthoDB" id="3748032at2"/>
<feature type="compositionally biased region" description="Basic and acidic residues" evidence="1">
    <location>
        <begin position="569"/>
        <end position="579"/>
    </location>
</feature>
<gene>
    <name evidence="2" type="ORF">SAMN04488035_0101</name>
</gene>
<evidence type="ECO:0000313" key="3">
    <source>
        <dbReference type="Proteomes" id="UP000198520"/>
    </source>
</evidence>
<feature type="compositionally biased region" description="Low complexity" evidence="1">
    <location>
        <begin position="452"/>
        <end position="487"/>
    </location>
</feature>
<dbReference type="AlphaFoldDB" id="A0A1I2CGQ6"/>
<dbReference type="Proteomes" id="UP000198520">
    <property type="component" value="Unassembled WGS sequence"/>
</dbReference>
<dbReference type="EMBL" id="FONZ01000001">
    <property type="protein sequence ID" value="SFE66920.1"/>
    <property type="molecule type" value="Genomic_DNA"/>
</dbReference>
<feature type="compositionally biased region" description="Gly residues" evidence="1">
    <location>
        <begin position="524"/>
        <end position="535"/>
    </location>
</feature>
<name>A0A1I2CGQ6_9MICO</name>
<reference evidence="3" key="1">
    <citation type="submission" date="2016-10" db="EMBL/GenBank/DDBJ databases">
        <authorList>
            <person name="Varghese N."/>
            <person name="Submissions S."/>
        </authorList>
    </citation>
    <scope>NUCLEOTIDE SEQUENCE [LARGE SCALE GENOMIC DNA]</scope>
    <source>
        <strain evidence="3">DSM 19083</strain>
    </source>
</reference>
<evidence type="ECO:0000313" key="2">
    <source>
        <dbReference type="EMBL" id="SFE66920.1"/>
    </source>
</evidence>
<evidence type="ECO:0000256" key="1">
    <source>
        <dbReference type="SAM" id="MobiDB-lite"/>
    </source>
</evidence>
<accession>A0A1I2CGQ6</accession>
<feature type="compositionally biased region" description="Low complexity" evidence="1">
    <location>
        <begin position="536"/>
        <end position="553"/>
    </location>
</feature>
<feature type="region of interest" description="Disordered" evidence="1">
    <location>
        <begin position="404"/>
        <end position="585"/>
    </location>
</feature>
<keyword evidence="3" id="KW-1185">Reference proteome</keyword>
<dbReference type="RefSeq" id="WP_093374164.1">
    <property type="nucleotide sequence ID" value="NZ_BNAN01000001.1"/>
</dbReference>
<feature type="compositionally biased region" description="Gly residues" evidence="1">
    <location>
        <begin position="488"/>
        <end position="500"/>
    </location>
</feature>
<dbReference type="STRING" id="285351.SAMN04488035_0101"/>
<protein>
    <submittedName>
        <fullName evidence="2">Uncharacterized protein</fullName>
    </submittedName>
</protein>
<organism evidence="2 3">
    <name type="scientific">Flavimobilis marinus</name>
    <dbReference type="NCBI Taxonomy" id="285351"/>
    <lineage>
        <taxon>Bacteria</taxon>
        <taxon>Bacillati</taxon>
        <taxon>Actinomycetota</taxon>
        <taxon>Actinomycetes</taxon>
        <taxon>Micrococcales</taxon>
        <taxon>Jonesiaceae</taxon>
        <taxon>Flavimobilis</taxon>
    </lineage>
</organism>
<proteinExistence type="predicted"/>
<sequence length="890" mass="92520">MDQCYADGGINPSAIPGANLDPDAVVQAASDLRTGGGSVRDEGAATVAEWRKIGPSYEAPEASTLLTVMDPVETTARDFGDAVERVADALDTYAETTRAIKAALDSVRTDAYAFRRKIAGDPEWQYDQDLVDENTALVRRVNTQQTALWEAERTCANAIRALYCAAPWVVDDGSGSPMAYGAAEIPTDAETPWGGEVSRKDHCPKSAAVGVKRFVWDGFVVDGLWGTVQGLGMLVGIDGNGWSWETMRTSWVGMGSLIGYADGEWSWGNAGEAWKGLGKGLIAYDTWSEDPARAAGGVGFNLLTIVVPAGAAVSGTKGAATAAGTSGRVANAFAKGAKVADMVDPVALGINGARAALPKLGDMATGLRLSVDGMIDEIRTPEIARPSLEVPTTDLDVPTTRVIDGVDTPPVRNPDTLPDNLGVGGRPDSVTVEVPVREPELVTVGDGPGAPQGPEAPQAPGGLGQGADDLLGSPRGPETATPQQTTPTGGGATEVPGGRGDGGDAPAHSGAPSPGDVGAPPRTGPGGSDGAGDGPGAAADGDAAPGADVPTGGSEPGDQPPGGATDPHQPGEEPGRVVIDDTGSPHVITTRDDLLLDVSFDDVIDRVLDGRGLDRARFEDLVTTPLERLSRDEVTTLLEVRRALPAVTVDTVLQKIITPGQAFETLGPDVAARLMEPEQLRRAASEDADVLESVGGFVARAADVAGLSPAELYKKLGLNYDTVTFRPDGESMFAVRYRSGGDVPLTGTFDEPVIPRQTHDAPPVPVGPLEAMADMPDSIYAIADDGARRVAIKQWIDGHHPDAAFAGSRALDLGPEGRPATVGPRNPFRGNGFGGTGADFAPELTYGIKTIEIPQGAEMWRIRPDGRQELAAVFQGDRWHPIREQTGPVR</sequence>